<keyword evidence="3" id="KW-1185">Reference proteome</keyword>
<comment type="caution">
    <text evidence="2">The sequence shown here is derived from an EMBL/GenBank/DDBJ whole genome shotgun (WGS) entry which is preliminary data.</text>
</comment>
<dbReference type="Proteomes" id="UP001165190">
    <property type="component" value="Unassembled WGS sequence"/>
</dbReference>
<evidence type="ECO:0000313" key="3">
    <source>
        <dbReference type="Proteomes" id="UP001165190"/>
    </source>
</evidence>
<name>A0A9W7HGM5_HIBTR</name>
<feature type="region of interest" description="Disordered" evidence="1">
    <location>
        <begin position="36"/>
        <end position="72"/>
    </location>
</feature>
<reference evidence="2" key="1">
    <citation type="submission" date="2023-05" db="EMBL/GenBank/DDBJ databases">
        <title>Genome and transcriptome analyses reveal genes involved in the formation of fine ridges on petal epidermal cells in Hibiscus trionum.</title>
        <authorList>
            <person name="Koshimizu S."/>
            <person name="Masuda S."/>
            <person name="Ishii T."/>
            <person name="Shirasu K."/>
            <person name="Hoshino A."/>
            <person name="Arita M."/>
        </authorList>
    </citation>
    <scope>NUCLEOTIDE SEQUENCE</scope>
    <source>
        <strain evidence="2">Hamamatsu line</strain>
    </source>
</reference>
<gene>
    <name evidence="2" type="ORF">HRI_001374600</name>
</gene>
<organism evidence="2 3">
    <name type="scientific">Hibiscus trionum</name>
    <name type="common">Flower of an hour</name>
    <dbReference type="NCBI Taxonomy" id="183268"/>
    <lineage>
        <taxon>Eukaryota</taxon>
        <taxon>Viridiplantae</taxon>
        <taxon>Streptophyta</taxon>
        <taxon>Embryophyta</taxon>
        <taxon>Tracheophyta</taxon>
        <taxon>Spermatophyta</taxon>
        <taxon>Magnoliopsida</taxon>
        <taxon>eudicotyledons</taxon>
        <taxon>Gunneridae</taxon>
        <taxon>Pentapetalae</taxon>
        <taxon>rosids</taxon>
        <taxon>malvids</taxon>
        <taxon>Malvales</taxon>
        <taxon>Malvaceae</taxon>
        <taxon>Malvoideae</taxon>
        <taxon>Hibiscus</taxon>
    </lineage>
</organism>
<protein>
    <submittedName>
        <fullName evidence="2">Uncharacterized protein</fullName>
    </submittedName>
</protein>
<dbReference type="AlphaFoldDB" id="A0A9W7HGM5"/>
<evidence type="ECO:0000313" key="2">
    <source>
        <dbReference type="EMBL" id="GMI77053.1"/>
    </source>
</evidence>
<sequence length="127" mass="14295">MGNQKIDSFFKRKGLSENNIDSSPIKNLVDKKELDLDSGFPSISKSSPTPSPKFVNSSVVDNHPSKAPRVEQETFDASIVERDPGLQNSIWDFPPNQRDEVRRAYIGKGPYQPIPSNDPKYVDKYGR</sequence>
<evidence type="ECO:0000256" key="1">
    <source>
        <dbReference type="SAM" id="MobiDB-lite"/>
    </source>
</evidence>
<dbReference type="EMBL" id="BSYR01000013">
    <property type="protein sequence ID" value="GMI77053.1"/>
    <property type="molecule type" value="Genomic_DNA"/>
</dbReference>
<accession>A0A9W7HGM5</accession>
<feature type="region of interest" description="Disordered" evidence="1">
    <location>
        <begin position="106"/>
        <end position="127"/>
    </location>
</feature>
<proteinExistence type="predicted"/>
<dbReference type="OrthoDB" id="1737196at2759"/>